<feature type="transmembrane region" description="Helical" evidence="1">
    <location>
        <begin position="53"/>
        <end position="76"/>
    </location>
</feature>
<organism evidence="2 3">
    <name type="scientific">Streptomyces albipurpureus</name>
    <dbReference type="NCBI Taxonomy" id="2897419"/>
    <lineage>
        <taxon>Bacteria</taxon>
        <taxon>Bacillati</taxon>
        <taxon>Actinomycetota</taxon>
        <taxon>Actinomycetes</taxon>
        <taxon>Kitasatosporales</taxon>
        <taxon>Streptomycetaceae</taxon>
        <taxon>Streptomyces</taxon>
    </lineage>
</organism>
<dbReference type="RefSeq" id="WP_250922774.1">
    <property type="nucleotide sequence ID" value="NZ_JAMQAW010000040.1"/>
</dbReference>
<evidence type="ECO:0000313" key="3">
    <source>
        <dbReference type="Proteomes" id="UP001431429"/>
    </source>
</evidence>
<keyword evidence="3" id="KW-1185">Reference proteome</keyword>
<dbReference type="InterPro" id="IPR009937">
    <property type="entry name" value="Phage_holin_3_6"/>
</dbReference>
<accession>A0ABT0UXT6</accession>
<name>A0ABT0UXT6_9ACTN</name>
<dbReference type="Proteomes" id="UP001431429">
    <property type="component" value="Unassembled WGS sequence"/>
</dbReference>
<evidence type="ECO:0000256" key="1">
    <source>
        <dbReference type="SAM" id="Phobius"/>
    </source>
</evidence>
<dbReference type="Pfam" id="PF07332">
    <property type="entry name" value="Phage_holin_3_6"/>
    <property type="match status" value="1"/>
</dbReference>
<keyword evidence="1" id="KW-0472">Membrane</keyword>
<keyword evidence="1" id="KW-1133">Transmembrane helix</keyword>
<protein>
    <submittedName>
        <fullName evidence="2">Phage holin family protein</fullName>
    </submittedName>
</protein>
<evidence type="ECO:0000313" key="2">
    <source>
        <dbReference type="EMBL" id="MCM2392455.1"/>
    </source>
</evidence>
<keyword evidence="1" id="KW-0812">Transmembrane</keyword>
<comment type="caution">
    <text evidence="2">The sequence shown here is derived from an EMBL/GenBank/DDBJ whole genome shotgun (WGS) entry which is preliminary data.</text>
</comment>
<proteinExistence type="predicted"/>
<gene>
    <name evidence="2" type="ORF">NBG84_29930</name>
</gene>
<dbReference type="EMBL" id="JAMQAW010000040">
    <property type="protein sequence ID" value="MCM2392455.1"/>
    <property type="molecule type" value="Genomic_DNA"/>
</dbReference>
<reference evidence="2" key="1">
    <citation type="submission" date="2022-06" db="EMBL/GenBank/DDBJ databases">
        <title>Genome public.</title>
        <authorList>
            <person name="Sun Q."/>
        </authorList>
    </citation>
    <scope>NUCLEOTIDE SEQUENCE</scope>
    <source>
        <strain evidence="2">CWNU-1</strain>
    </source>
</reference>
<feature type="transmembrane region" description="Helical" evidence="1">
    <location>
        <begin position="82"/>
        <end position="103"/>
    </location>
</feature>
<sequence>MSSELHQSEPEQSVSALVTQATQQMSQLVRDEMRLAQAELTQKGRRFGKGGGLFGAAGLFAALALQALVATAIITLGLVLPWWASALVVTAVLVIIAAALAALGAKNISRAAPPAPRQTIDSIKADVAEIKERAHR</sequence>